<organism evidence="3">
    <name type="scientific">Schistosoma curassoni</name>
    <dbReference type="NCBI Taxonomy" id="6186"/>
    <lineage>
        <taxon>Eukaryota</taxon>
        <taxon>Metazoa</taxon>
        <taxon>Spiralia</taxon>
        <taxon>Lophotrochozoa</taxon>
        <taxon>Platyhelminthes</taxon>
        <taxon>Trematoda</taxon>
        <taxon>Digenea</taxon>
        <taxon>Strigeidida</taxon>
        <taxon>Schistosomatoidea</taxon>
        <taxon>Schistosomatidae</taxon>
        <taxon>Schistosoma</taxon>
    </lineage>
</organism>
<evidence type="ECO:0000313" key="3">
    <source>
        <dbReference type="WBParaSite" id="SCUD_0000704701-mRNA-1"/>
    </source>
</evidence>
<dbReference type="Proteomes" id="UP000279833">
    <property type="component" value="Unassembled WGS sequence"/>
</dbReference>
<dbReference type="WBParaSite" id="SCUD_0000704701-mRNA-1">
    <property type="protein sequence ID" value="SCUD_0000704701-mRNA-1"/>
    <property type="gene ID" value="SCUD_0000704701"/>
</dbReference>
<evidence type="ECO:0000313" key="1">
    <source>
        <dbReference type="EMBL" id="VDP24670.1"/>
    </source>
</evidence>
<sequence length="85" mass="10324">MCVSSYLGFFSWMYLHPRLVDVHSRARTQYRSLQMPWLAVESRTRVLFYLGLVSWMYLHFRVDVHSGTRTQYRPLQMPSRYPLSY</sequence>
<name>A0A183JWF2_9TREM</name>
<protein>
    <submittedName>
        <fullName evidence="3">Secreted protein</fullName>
    </submittedName>
</protein>
<reference evidence="3" key="1">
    <citation type="submission" date="2016-06" db="UniProtKB">
        <authorList>
            <consortium name="WormBaseParasite"/>
        </authorList>
    </citation>
    <scope>IDENTIFICATION</scope>
</reference>
<evidence type="ECO:0000313" key="2">
    <source>
        <dbReference type="Proteomes" id="UP000279833"/>
    </source>
</evidence>
<gene>
    <name evidence="1" type="ORF">SCUD_LOCUS7047</name>
</gene>
<keyword evidence="2" id="KW-1185">Reference proteome</keyword>
<accession>A0A183JWF2</accession>
<reference evidence="1 2" key="2">
    <citation type="submission" date="2018-11" db="EMBL/GenBank/DDBJ databases">
        <authorList>
            <consortium name="Pathogen Informatics"/>
        </authorList>
    </citation>
    <scope>NUCLEOTIDE SEQUENCE [LARGE SCALE GENOMIC DNA]</scope>
    <source>
        <strain evidence="1">Dakar</strain>
        <strain evidence="2">Dakar, Senegal</strain>
    </source>
</reference>
<proteinExistence type="predicted"/>
<dbReference type="AlphaFoldDB" id="A0A183JWF2"/>
<dbReference type="EMBL" id="UZAK01032237">
    <property type="protein sequence ID" value="VDP24670.1"/>
    <property type="molecule type" value="Genomic_DNA"/>
</dbReference>